<dbReference type="InterPro" id="IPR021109">
    <property type="entry name" value="Peptidase_aspartic_dom_sf"/>
</dbReference>
<reference evidence="1 2" key="1">
    <citation type="submission" date="2024-04" db="EMBL/GenBank/DDBJ databases">
        <title>Genome assembly C_amara_ONT_v2.</title>
        <authorList>
            <person name="Yant L."/>
            <person name="Moore C."/>
            <person name="Slenker M."/>
        </authorList>
    </citation>
    <scope>NUCLEOTIDE SEQUENCE [LARGE SCALE GENOMIC DNA]</scope>
    <source>
        <tissue evidence="1">Leaf</tissue>
    </source>
</reference>
<dbReference type="Proteomes" id="UP001558713">
    <property type="component" value="Unassembled WGS sequence"/>
</dbReference>
<proteinExistence type="predicted"/>
<dbReference type="Gene3D" id="2.40.70.10">
    <property type="entry name" value="Acid Proteases"/>
    <property type="match status" value="1"/>
</dbReference>
<dbReference type="AlphaFoldDB" id="A0ABD1BBG1"/>
<evidence type="ECO:0000313" key="1">
    <source>
        <dbReference type="EMBL" id="KAL1213159.1"/>
    </source>
</evidence>
<evidence type="ECO:0000313" key="2">
    <source>
        <dbReference type="Proteomes" id="UP001558713"/>
    </source>
</evidence>
<sequence>MGDLQLRLHFVDSVKMIPILKKYMKDILTNKQMLEKRNIVLTHEVNAIFLNKVPKKQDDPGSFTLPCDIEGKKFERCLCDPCKISLILADRSIRHSEGLLENVHVQIGECLILTDFIVLKLEEEPRDPIILGRPFLATAGAIINVHKWITNLHLSDLVMRFDLDKMTKNR</sequence>
<dbReference type="PANTHER" id="PTHR33067:SF31">
    <property type="entry name" value="RNA-DIRECTED DNA POLYMERASE"/>
    <property type="match status" value="1"/>
</dbReference>
<comment type="caution">
    <text evidence="1">The sequence shown here is derived from an EMBL/GenBank/DDBJ whole genome shotgun (WGS) entry which is preliminary data.</text>
</comment>
<organism evidence="1 2">
    <name type="scientific">Cardamine amara subsp. amara</name>
    <dbReference type="NCBI Taxonomy" id="228776"/>
    <lineage>
        <taxon>Eukaryota</taxon>
        <taxon>Viridiplantae</taxon>
        <taxon>Streptophyta</taxon>
        <taxon>Embryophyta</taxon>
        <taxon>Tracheophyta</taxon>
        <taxon>Spermatophyta</taxon>
        <taxon>Magnoliopsida</taxon>
        <taxon>eudicotyledons</taxon>
        <taxon>Gunneridae</taxon>
        <taxon>Pentapetalae</taxon>
        <taxon>rosids</taxon>
        <taxon>malvids</taxon>
        <taxon>Brassicales</taxon>
        <taxon>Brassicaceae</taxon>
        <taxon>Cardamineae</taxon>
        <taxon>Cardamine</taxon>
    </lineage>
</organism>
<name>A0ABD1BBG1_CARAN</name>
<dbReference type="PANTHER" id="PTHR33067">
    <property type="entry name" value="RNA-DIRECTED DNA POLYMERASE-RELATED"/>
    <property type="match status" value="1"/>
</dbReference>
<dbReference type="EMBL" id="JBANAX010000350">
    <property type="protein sequence ID" value="KAL1213159.1"/>
    <property type="molecule type" value="Genomic_DNA"/>
</dbReference>
<accession>A0ABD1BBG1</accession>
<keyword evidence="2" id="KW-1185">Reference proteome</keyword>
<gene>
    <name evidence="1" type="ORF">V5N11_002913</name>
</gene>
<protein>
    <submittedName>
        <fullName evidence="1">Uncharacterized protein</fullName>
    </submittedName>
</protein>